<name>A0ABQ4R6Y6_9HYPH</name>
<dbReference type="Gene3D" id="3.30.300.30">
    <property type="match status" value="1"/>
</dbReference>
<reference evidence="5" key="2">
    <citation type="submission" date="2021-08" db="EMBL/GenBank/DDBJ databases">
        <authorList>
            <person name="Tani A."/>
            <person name="Ola A."/>
            <person name="Ogura Y."/>
            <person name="Katsura K."/>
            <person name="Hayashi T."/>
        </authorList>
    </citation>
    <scope>NUCLEOTIDE SEQUENCE</scope>
    <source>
        <strain evidence="5">KCTC 52305</strain>
    </source>
</reference>
<dbReference type="Proteomes" id="UP001055167">
    <property type="component" value="Unassembled WGS sequence"/>
</dbReference>
<accession>A0ABQ4R6Y6</accession>
<dbReference type="InterPro" id="IPR020845">
    <property type="entry name" value="AMP-binding_CS"/>
</dbReference>
<evidence type="ECO:0000256" key="2">
    <source>
        <dbReference type="ARBA" id="ARBA00022598"/>
    </source>
</evidence>
<evidence type="ECO:0000259" key="4">
    <source>
        <dbReference type="Pfam" id="PF13193"/>
    </source>
</evidence>
<comment type="caution">
    <text evidence="5">The sequence shown here is derived from an EMBL/GenBank/DDBJ whole genome shotgun (WGS) entry which is preliminary data.</text>
</comment>
<dbReference type="RefSeq" id="WP_128563212.1">
    <property type="nucleotide sequence ID" value="NZ_BPQH01000030.1"/>
</dbReference>
<feature type="domain" description="AMP-binding enzyme C-terminal" evidence="4">
    <location>
        <begin position="427"/>
        <end position="504"/>
    </location>
</feature>
<dbReference type="InterPro" id="IPR025110">
    <property type="entry name" value="AMP-bd_C"/>
</dbReference>
<keyword evidence="6" id="KW-1185">Reference proteome</keyword>
<proteinExistence type="inferred from homology"/>
<feature type="domain" description="AMP-dependent synthetase/ligase" evidence="3">
    <location>
        <begin position="13"/>
        <end position="377"/>
    </location>
</feature>
<dbReference type="Gene3D" id="3.40.50.12780">
    <property type="entry name" value="N-terminal domain of ligase-like"/>
    <property type="match status" value="1"/>
</dbReference>
<organism evidence="5 6">
    <name type="scientific">Methylobacterium crusticola</name>
    <dbReference type="NCBI Taxonomy" id="1697972"/>
    <lineage>
        <taxon>Bacteria</taxon>
        <taxon>Pseudomonadati</taxon>
        <taxon>Pseudomonadota</taxon>
        <taxon>Alphaproteobacteria</taxon>
        <taxon>Hyphomicrobiales</taxon>
        <taxon>Methylobacteriaceae</taxon>
        <taxon>Methylobacterium</taxon>
    </lineage>
</organism>
<comment type="similarity">
    <text evidence="1">Belongs to the ATP-dependent AMP-binding enzyme family.</text>
</comment>
<dbReference type="PANTHER" id="PTHR43201:SF5">
    <property type="entry name" value="MEDIUM-CHAIN ACYL-COA LIGASE ACSF2, MITOCHONDRIAL"/>
    <property type="match status" value="1"/>
</dbReference>
<dbReference type="SUPFAM" id="SSF56801">
    <property type="entry name" value="Acetyl-CoA synthetase-like"/>
    <property type="match status" value="1"/>
</dbReference>
<evidence type="ECO:0000313" key="5">
    <source>
        <dbReference type="EMBL" id="GJD53472.1"/>
    </source>
</evidence>
<dbReference type="InterPro" id="IPR042099">
    <property type="entry name" value="ANL_N_sf"/>
</dbReference>
<keyword evidence="2 5" id="KW-0436">Ligase</keyword>
<protein>
    <submittedName>
        <fullName evidence="5">Long-chain-fatty-acid--CoA ligase</fullName>
    </submittedName>
</protein>
<dbReference type="Pfam" id="PF13193">
    <property type="entry name" value="AMP-binding_C"/>
    <property type="match status" value="1"/>
</dbReference>
<dbReference type="Pfam" id="PF00501">
    <property type="entry name" value="AMP-binding"/>
    <property type="match status" value="1"/>
</dbReference>
<dbReference type="InterPro" id="IPR045851">
    <property type="entry name" value="AMP-bd_C_sf"/>
</dbReference>
<sequence>MGEVLTHGQMLAVQARLQPDRIGARDLERAMTFRQWNDRARRLAHALLGLGLSKGDRVAVLAYNCVEWVEIYAAAAKAGLVVVPVNFRLVGPEVRFILEDAEVAALIVQDALGGVVEEIGADLPVPPGRVVWFGAAPCPAGRRAYEDLIGRARDSEPDAAVAPADPWMLMYTSGTTGRPKGVIRSHRGAAMLSLVTEIELGIHREDAALLVMPMCHANSLYFFGAFSYCGGSTTIYSRRSFDPEHCVRVLAEGGTTFTSLVPTHYAMMLGLPAAARAQDLGRVTRLMISSAPARPDTKRAVMEMFPNSGLFELYGSTETGWVTMLHPEEQFTKLGSVGRECVGSAPIRLLDEEGREVPDGEAGELYSSNPYTFDGYWKLPEKTREAFRDAYCTVGDMARRDADGFIHLVDRKSNMIISGGENVYPSEVEALLGAHPAVRDVAVVGLPDATWGERVHAAIVLREGAALDEAGLLAWCRDRIAGYKRPRSVSFLADDEMPRTATGKNLHRTLKQRLLGPPRERC</sequence>
<evidence type="ECO:0000256" key="1">
    <source>
        <dbReference type="ARBA" id="ARBA00006432"/>
    </source>
</evidence>
<reference evidence="5" key="1">
    <citation type="journal article" date="2021" name="Front. Microbiol.">
        <title>Comprehensive Comparative Genomics and Phenotyping of Methylobacterium Species.</title>
        <authorList>
            <person name="Alessa O."/>
            <person name="Ogura Y."/>
            <person name="Fujitani Y."/>
            <person name="Takami H."/>
            <person name="Hayashi T."/>
            <person name="Sahin N."/>
            <person name="Tani A."/>
        </authorList>
    </citation>
    <scope>NUCLEOTIDE SEQUENCE</scope>
    <source>
        <strain evidence="5">KCTC 52305</strain>
    </source>
</reference>
<dbReference type="PANTHER" id="PTHR43201">
    <property type="entry name" value="ACYL-COA SYNTHETASE"/>
    <property type="match status" value="1"/>
</dbReference>
<evidence type="ECO:0000259" key="3">
    <source>
        <dbReference type="Pfam" id="PF00501"/>
    </source>
</evidence>
<dbReference type="GO" id="GO:0016874">
    <property type="term" value="F:ligase activity"/>
    <property type="evidence" value="ECO:0007669"/>
    <property type="project" value="UniProtKB-KW"/>
</dbReference>
<dbReference type="InterPro" id="IPR000873">
    <property type="entry name" value="AMP-dep_synth/lig_dom"/>
</dbReference>
<dbReference type="PROSITE" id="PS00455">
    <property type="entry name" value="AMP_BINDING"/>
    <property type="match status" value="1"/>
</dbReference>
<gene>
    <name evidence="5" type="primary">lcfB_7</name>
    <name evidence="5" type="ORF">OPKNFCMD_6247</name>
</gene>
<evidence type="ECO:0000313" key="6">
    <source>
        <dbReference type="Proteomes" id="UP001055167"/>
    </source>
</evidence>
<dbReference type="EMBL" id="BPQH01000030">
    <property type="protein sequence ID" value="GJD53472.1"/>
    <property type="molecule type" value="Genomic_DNA"/>
</dbReference>